<proteinExistence type="predicted"/>
<sequence>MTIPARTEDVRTNLPGGRGQTFGVRAVAQGIYQASATPQTHVGDRLQLWGDRVFRYGHFVADYTTQYVGGYLVAPDTSANDLALLDDLVLSAGNYPSTAGMTKIEITASSITKDRFKNGTLHIVDGAGEGYTYFIKRNSATGSKLDTNDLDLAAATSFVLELYDGVIIALVVSDTDIAIVGNIYENLIPATTTDLCAVGVSMLAIDYSEEPYAWVQTWGPATVLNNGGLSKGELMALNDAGSADLESAYTTPRVGYCLATAVTAEQAPVYLKMAP</sequence>
<gene>
    <name evidence="1" type="ORF">LCGC14_0611350</name>
</gene>
<dbReference type="EMBL" id="LAZR01001013">
    <property type="protein sequence ID" value="KKN52583.1"/>
    <property type="molecule type" value="Genomic_DNA"/>
</dbReference>
<organism evidence="1">
    <name type="scientific">marine sediment metagenome</name>
    <dbReference type="NCBI Taxonomy" id="412755"/>
    <lineage>
        <taxon>unclassified sequences</taxon>
        <taxon>metagenomes</taxon>
        <taxon>ecological metagenomes</taxon>
    </lineage>
</organism>
<accession>A0A0F9UG56</accession>
<protein>
    <submittedName>
        <fullName evidence="1">Uncharacterized protein</fullName>
    </submittedName>
</protein>
<comment type="caution">
    <text evidence="1">The sequence shown here is derived from an EMBL/GenBank/DDBJ whole genome shotgun (WGS) entry which is preliminary data.</text>
</comment>
<name>A0A0F9UG56_9ZZZZ</name>
<evidence type="ECO:0000313" key="1">
    <source>
        <dbReference type="EMBL" id="KKN52583.1"/>
    </source>
</evidence>
<reference evidence="1" key="1">
    <citation type="journal article" date="2015" name="Nature">
        <title>Complex archaea that bridge the gap between prokaryotes and eukaryotes.</title>
        <authorList>
            <person name="Spang A."/>
            <person name="Saw J.H."/>
            <person name="Jorgensen S.L."/>
            <person name="Zaremba-Niedzwiedzka K."/>
            <person name="Martijn J."/>
            <person name="Lind A.E."/>
            <person name="van Eijk R."/>
            <person name="Schleper C."/>
            <person name="Guy L."/>
            <person name="Ettema T.J."/>
        </authorList>
    </citation>
    <scope>NUCLEOTIDE SEQUENCE</scope>
</reference>
<dbReference type="AlphaFoldDB" id="A0A0F9UG56"/>